<evidence type="ECO:0000256" key="6">
    <source>
        <dbReference type="ARBA" id="ARBA00022692"/>
    </source>
</evidence>
<feature type="transmembrane region" description="Helical" evidence="9">
    <location>
        <begin position="139"/>
        <end position="165"/>
    </location>
</feature>
<keyword evidence="8 9" id="KW-0472">Membrane</keyword>
<evidence type="ECO:0000313" key="12">
    <source>
        <dbReference type="EMBL" id="SYX85482.1"/>
    </source>
</evidence>
<feature type="transmembrane region" description="Helical" evidence="9">
    <location>
        <begin position="209"/>
        <end position="231"/>
    </location>
</feature>
<keyword evidence="5 10" id="KW-0762">Sugar transport</keyword>
<evidence type="ECO:0000256" key="7">
    <source>
        <dbReference type="ARBA" id="ARBA00022989"/>
    </source>
</evidence>
<accession>A0A383RFX3</accession>
<dbReference type="GO" id="GO:0042956">
    <property type="term" value="P:maltodextrin transmembrane transport"/>
    <property type="evidence" value="ECO:0007669"/>
    <property type="project" value="TreeGrafter"/>
</dbReference>
<keyword evidence="4 10" id="KW-1003">Cell membrane</keyword>
<evidence type="ECO:0000259" key="11">
    <source>
        <dbReference type="PROSITE" id="PS50928"/>
    </source>
</evidence>
<sequence>MELTTGARRHRTKAAVFSAVCIGLGQLYNKQYMKGLLWMIAAQLFFWIYYPIAYRGIRGLITLGDAPTKVVAGQVFKGDHSIFMMIEGLITLVLILLFAGCYVLNIYDAKRNGSLRDEGRPAPGFIESIKQTKLRHFPYLLLLPSICFVLFVTVVPLIFNVLIAFTNYSAPNHIPDRNLVDWTGLSSFYDLFAQEAWRNTFFGISVWNVIWAAASTVSVFFSGLLLALMVNHPKVKFKKFWRTMFILPWAVPQFISILVFRVLLNGSFGPVNDMITKLGFAPVPWLSDPTMAKFTILLVNLWFSTPFLMALMSGVLTTMPRDLYEAAAVDGATGTQSFVKLTLPLVLAATAPILIMQFAFNFNNFNLIYMLTDGNPTQPDYYYAGSTDILISWIFKMTLNQSQFNMASAVSIIMFVFITVFSLWNYRRMKITQEEDMV</sequence>
<comment type="function">
    <text evidence="10">Part of the ABC transporter complex MalEFGK involved in maltose/maltodextrin import. Probably responsible for the translocation of the substrate across the membrane.</text>
</comment>
<feature type="domain" description="ABC transmembrane type-1" evidence="11">
    <location>
        <begin position="205"/>
        <end position="425"/>
    </location>
</feature>
<dbReference type="PROSITE" id="PS50928">
    <property type="entry name" value="ABC_TM1"/>
    <property type="match status" value="1"/>
</dbReference>
<name>A0A383RFX3_PAEAL</name>
<dbReference type="InterPro" id="IPR000515">
    <property type="entry name" value="MetI-like"/>
</dbReference>
<feature type="transmembrane region" description="Helical" evidence="9">
    <location>
        <begin position="404"/>
        <end position="424"/>
    </location>
</feature>
<dbReference type="CDD" id="cd06261">
    <property type="entry name" value="TM_PBP2"/>
    <property type="match status" value="1"/>
</dbReference>
<dbReference type="Gene3D" id="1.10.3720.10">
    <property type="entry name" value="MetI-like"/>
    <property type="match status" value="1"/>
</dbReference>
<dbReference type="InterPro" id="IPR035906">
    <property type="entry name" value="MetI-like_sf"/>
</dbReference>
<comment type="subcellular location">
    <subcellularLocation>
        <location evidence="1 9">Cell membrane</location>
        <topology evidence="1 9">Multi-pass membrane protein</topology>
    </subcellularLocation>
</comment>
<dbReference type="EMBL" id="LS992241">
    <property type="protein sequence ID" value="SYX85482.1"/>
    <property type="molecule type" value="Genomic_DNA"/>
</dbReference>
<evidence type="ECO:0000313" key="13">
    <source>
        <dbReference type="Proteomes" id="UP000304148"/>
    </source>
</evidence>
<dbReference type="Pfam" id="PF00528">
    <property type="entry name" value="BPD_transp_1"/>
    <property type="match status" value="1"/>
</dbReference>
<gene>
    <name evidence="12" type="ORF">PBLR_13904</name>
</gene>
<evidence type="ECO:0000256" key="9">
    <source>
        <dbReference type="RuleBase" id="RU363032"/>
    </source>
</evidence>
<reference evidence="13" key="1">
    <citation type="submission" date="2018-08" db="EMBL/GenBank/DDBJ databases">
        <authorList>
            <person name="Chevrot R."/>
        </authorList>
    </citation>
    <scope>NUCLEOTIDE SEQUENCE [LARGE SCALE GENOMIC DNA]</scope>
</reference>
<feature type="transmembrane region" description="Helical" evidence="9">
    <location>
        <begin position="243"/>
        <end position="264"/>
    </location>
</feature>
<dbReference type="Proteomes" id="UP000304148">
    <property type="component" value="Chromosome"/>
</dbReference>
<keyword evidence="6 9" id="KW-0812">Transmembrane</keyword>
<evidence type="ECO:0000256" key="8">
    <source>
        <dbReference type="ARBA" id="ARBA00023136"/>
    </source>
</evidence>
<evidence type="ECO:0000256" key="10">
    <source>
        <dbReference type="RuleBase" id="RU367050"/>
    </source>
</evidence>
<comment type="similarity">
    <text evidence="2 10">Belongs to the binding-protein-dependent transport system permease family. MalFG subfamily.</text>
</comment>
<proteinExistence type="inferred from homology"/>
<evidence type="ECO:0000256" key="2">
    <source>
        <dbReference type="ARBA" id="ARBA00009047"/>
    </source>
</evidence>
<dbReference type="GO" id="GO:1990060">
    <property type="term" value="C:maltose transport complex"/>
    <property type="evidence" value="ECO:0007669"/>
    <property type="project" value="TreeGrafter"/>
</dbReference>
<dbReference type="PANTHER" id="PTHR47314:SF1">
    <property type="entry name" value="MALTOSE_MALTODEXTRIN TRANSPORT SYSTEM PERMEASE PROTEIN MALF"/>
    <property type="match status" value="1"/>
</dbReference>
<keyword evidence="7 9" id="KW-1133">Transmembrane helix</keyword>
<evidence type="ECO:0000256" key="4">
    <source>
        <dbReference type="ARBA" id="ARBA00022475"/>
    </source>
</evidence>
<organism evidence="12 13">
    <name type="scientific">Paenibacillus alvei</name>
    <name type="common">Bacillus alvei</name>
    <dbReference type="NCBI Taxonomy" id="44250"/>
    <lineage>
        <taxon>Bacteria</taxon>
        <taxon>Bacillati</taxon>
        <taxon>Bacillota</taxon>
        <taxon>Bacilli</taxon>
        <taxon>Bacillales</taxon>
        <taxon>Paenibacillaceae</taxon>
        <taxon>Paenibacillus</taxon>
    </lineage>
</organism>
<dbReference type="GO" id="GO:0015423">
    <property type="term" value="F:ABC-type maltose transporter activity"/>
    <property type="evidence" value="ECO:0007669"/>
    <property type="project" value="TreeGrafter"/>
</dbReference>
<feature type="transmembrane region" description="Helical" evidence="9">
    <location>
        <begin position="82"/>
        <end position="107"/>
    </location>
</feature>
<feature type="transmembrane region" description="Helical" evidence="9">
    <location>
        <begin position="36"/>
        <end position="54"/>
    </location>
</feature>
<evidence type="ECO:0000256" key="1">
    <source>
        <dbReference type="ARBA" id="ARBA00004651"/>
    </source>
</evidence>
<feature type="transmembrane region" description="Helical" evidence="9">
    <location>
        <begin position="338"/>
        <end position="360"/>
    </location>
</feature>
<dbReference type="SUPFAM" id="SSF161098">
    <property type="entry name" value="MetI-like"/>
    <property type="match status" value="1"/>
</dbReference>
<dbReference type="PANTHER" id="PTHR47314">
    <property type="entry name" value="MALTOSE/MALTODEXTRIN TRANSPORT SYSTEM PERMEASE PROTEIN MALF"/>
    <property type="match status" value="1"/>
</dbReference>
<dbReference type="SUPFAM" id="SSF160964">
    <property type="entry name" value="MalF N-terminal region-like"/>
    <property type="match status" value="1"/>
</dbReference>
<protein>
    <recommendedName>
        <fullName evidence="10">Maltose/maltodextrin transport system permease protein</fullName>
    </recommendedName>
</protein>
<dbReference type="RefSeq" id="WP_138187248.1">
    <property type="nucleotide sequence ID" value="NZ_LS992241.1"/>
</dbReference>
<evidence type="ECO:0000256" key="5">
    <source>
        <dbReference type="ARBA" id="ARBA00022597"/>
    </source>
</evidence>
<keyword evidence="3 9" id="KW-0813">Transport</keyword>
<dbReference type="AlphaFoldDB" id="A0A383RFX3"/>
<evidence type="ECO:0000256" key="3">
    <source>
        <dbReference type="ARBA" id="ARBA00022448"/>
    </source>
</evidence>
<feature type="transmembrane region" description="Helical" evidence="9">
    <location>
        <begin position="294"/>
        <end position="317"/>
    </location>
</feature>